<dbReference type="EMBL" id="BKBA01000008">
    <property type="protein sequence ID" value="GEQ13754.1"/>
    <property type="molecule type" value="Genomic_DNA"/>
</dbReference>
<evidence type="ECO:0000259" key="2">
    <source>
        <dbReference type="Pfam" id="PF01551"/>
    </source>
</evidence>
<evidence type="ECO:0000313" key="3">
    <source>
        <dbReference type="EMBL" id="GEQ13754.1"/>
    </source>
</evidence>
<accession>A0A512T0R4</accession>
<name>A0A512T0R4_9MICO</name>
<proteinExistence type="predicted"/>
<dbReference type="Pfam" id="PF01551">
    <property type="entry name" value="Peptidase_M23"/>
    <property type="match status" value="1"/>
</dbReference>
<sequence>MSTAQTKSRRNIRTALGSAAAVAALAAGVVLSAGGAQAHVINELAPSGASPWLYSESWKLTGYGYNTAPTHVDVYQGNHISDQYALDMTPYGLSAEGRNVYPMWDGMTVYAISSGTGGMYLRKTINGAVYEQKVLHMKNLRYGVGATVGTMNVIGSTSSTGTSSPHLHLAIHKIVNGTRYAVRPVVCGKEITSRTLTYKGC</sequence>
<dbReference type="InterPro" id="IPR006311">
    <property type="entry name" value="TAT_signal"/>
</dbReference>
<feature type="domain" description="M23ase beta-sheet core" evidence="2">
    <location>
        <begin position="95"/>
        <end position="176"/>
    </location>
</feature>
<dbReference type="Proteomes" id="UP000321793">
    <property type="component" value="Unassembled WGS sequence"/>
</dbReference>
<feature type="chain" id="PRO_5022143515" description="M23ase beta-sheet core domain-containing protein" evidence="1">
    <location>
        <begin position="39"/>
        <end position="201"/>
    </location>
</feature>
<dbReference type="PROSITE" id="PS51318">
    <property type="entry name" value="TAT"/>
    <property type="match status" value="1"/>
</dbReference>
<dbReference type="OrthoDB" id="4268177at2"/>
<organism evidence="3 4">
    <name type="scientific">Knoellia locipacati</name>
    <dbReference type="NCBI Taxonomy" id="882824"/>
    <lineage>
        <taxon>Bacteria</taxon>
        <taxon>Bacillati</taxon>
        <taxon>Actinomycetota</taxon>
        <taxon>Actinomycetes</taxon>
        <taxon>Micrococcales</taxon>
        <taxon>Intrasporangiaceae</taxon>
        <taxon>Knoellia</taxon>
    </lineage>
</organism>
<protein>
    <recommendedName>
        <fullName evidence="2">M23ase beta-sheet core domain-containing protein</fullName>
    </recommendedName>
</protein>
<dbReference type="Gene3D" id="2.70.70.10">
    <property type="entry name" value="Glucose Permease (Domain IIA)"/>
    <property type="match status" value="1"/>
</dbReference>
<feature type="signal peptide" evidence="1">
    <location>
        <begin position="1"/>
        <end position="38"/>
    </location>
</feature>
<gene>
    <name evidence="3" type="ORF">KLO01_18010</name>
</gene>
<dbReference type="RefSeq" id="WP_147064278.1">
    <property type="nucleotide sequence ID" value="NZ_BAABDN010000001.1"/>
</dbReference>
<evidence type="ECO:0000256" key="1">
    <source>
        <dbReference type="SAM" id="SignalP"/>
    </source>
</evidence>
<evidence type="ECO:0000313" key="4">
    <source>
        <dbReference type="Proteomes" id="UP000321793"/>
    </source>
</evidence>
<reference evidence="3 4" key="1">
    <citation type="submission" date="2019-07" db="EMBL/GenBank/DDBJ databases">
        <title>Whole genome shotgun sequence of Knoellia locipacati NBRC 109775.</title>
        <authorList>
            <person name="Hosoyama A."/>
            <person name="Uohara A."/>
            <person name="Ohji S."/>
            <person name="Ichikawa N."/>
        </authorList>
    </citation>
    <scope>NUCLEOTIDE SEQUENCE [LARGE SCALE GENOMIC DNA]</scope>
    <source>
        <strain evidence="3 4">NBRC 109775</strain>
    </source>
</reference>
<dbReference type="InterPro" id="IPR011055">
    <property type="entry name" value="Dup_hybrid_motif"/>
</dbReference>
<dbReference type="AlphaFoldDB" id="A0A512T0R4"/>
<keyword evidence="4" id="KW-1185">Reference proteome</keyword>
<keyword evidence="1" id="KW-0732">Signal</keyword>
<comment type="caution">
    <text evidence="3">The sequence shown here is derived from an EMBL/GenBank/DDBJ whole genome shotgun (WGS) entry which is preliminary data.</text>
</comment>
<dbReference type="InterPro" id="IPR016047">
    <property type="entry name" value="M23ase_b-sheet_dom"/>
</dbReference>